<feature type="domain" description="HTH arsR-type" evidence="4">
    <location>
        <begin position="251"/>
        <end position="325"/>
    </location>
</feature>
<dbReference type="PANTHER" id="PTHR43132">
    <property type="entry name" value="ARSENICAL RESISTANCE OPERON REPRESSOR ARSR-RELATED"/>
    <property type="match status" value="1"/>
</dbReference>
<organism evidence="5 6">
    <name type="scientific">Wenjunlia tyrosinilytica</name>
    <dbReference type="NCBI Taxonomy" id="1544741"/>
    <lineage>
        <taxon>Bacteria</taxon>
        <taxon>Bacillati</taxon>
        <taxon>Actinomycetota</taxon>
        <taxon>Actinomycetes</taxon>
        <taxon>Kitasatosporales</taxon>
        <taxon>Streptomycetaceae</taxon>
        <taxon>Wenjunlia</taxon>
    </lineage>
</organism>
<evidence type="ECO:0000313" key="5">
    <source>
        <dbReference type="EMBL" id="GGO89143.1"/>
    </source>
</evidence>
<name>A0A918DYL9_9ACTN</name>
<dbReference type="SUPFAM" id="SSF46785">
    <property type="entry name" value="Winged helix' DNA-binding domain"/>
    <property type="match status" value="1"/>
</dbReference>
<dbReference type="EMBL" id="BMMS01000012">
    <property type="protein sequence ID" value="GGO89143.1"/>
    <property type="molecule type" value="Genomic_DNA"/>
</dbReference>
<dbReference type="SMART" id="SM00418">
    <property type="entry name" value="HTH_ARSR"/>
    <property type="match status" value="1"/>
</dbReference>
<dbReference type="Gene3D" id="1.10.10.10">
    <property type="entry name" value="Winged helix-like DNA-binding domain superfamily/Winged helix DNA-binding domain"/>
    <property type="match status" value="1"/>
</dbReference>
<keyword evidence="1" id="KW-0805">Transcription regulation</keyword>
<keyword evidence="3" id="KW-0804">Transcription</keyword>
<reference evidence="5" key="2">
    <citation type="submission" date="2020-09" db="EMBL/GenBank/DDBJ databases">
        <authorList>
            <person name="Sun Q."/>
            <person name="Zhou Y."/>
        </authorList>
    </citation>
    <scope>NUCLEOTIDE SEQUENCE</scope>
    <source>
        <strain evidence="5">CGMCC 4.7201</strain>
    </source>
</reference>
<dbReference type="AlphaFoldDB" id="A0A918DYL9"/>
<proteinExistence type="predicted"/>
<gene>
    <name evidence="5" type="ORF">GCM10012280_31600</name>
</gene>
<keyword evidence="6" id="KW-1185">Reference proteome</keyword>
<dbReference type="InterPro" id="IPR051011">
    <property type="entry name" value="Metal_resp_trans_reg"/>
</dbReference>
<sequence>MAFRIHFTAEDLARTRVASSPWPLWELVIAIRELQVRGNPTRLGAWRRQVLPELPAGARTLFELVKPLGVSPAFLSPTRVGTVEELLDQVRSTPRHEIRRALDDLALHQPVPRWAPRLLDDPRALTDLADTLGAVHEKALAPYWPELSDAVRADRAVRGRELLDGGVERLLAGLFPGRVRWLAPVLELDMCSGLDGDLHLCGRGLVLAPSALVYAGFLIEADADPPVLAFPARHGPRLPLGVRASEGAPPSLGTLLGRTRAAVLHAVADRPGCTTTELAASAGIALASASEHASVLRDAGLITTQRHRNTALHTPTHRGMALLDAT</sequence>
<evidence type="ECO:0000256" key="1">
    <source>
        <dbReference type="ARBA" id="ARBA00023015"/>
    </source>
</evidence>
<dbReference type="InterPro" id="IPR011991">
    <property type="entry name" value="ArsR-like_HTH"/>
</dbReference>
<dbReference type="PANTHER" id="PTHR43132:SF8">
    <property type="entry name" value="HTH-TYPE TRANSCRIPTIONAL REGULATOR KMTR"/>
    <property type="match status" value="1"/>
</dbReference>
<comment type="caution">
    <text evidence="5">The sequence shown here is derived from an EMBL/GenBank/DDBJ whole genome shotgun (WGS) entry which is preliminary data.</text>
</comment>
<evidence type="ECO:0000313" key="6">
    <source>
        <dbReference type="Proteomes" id="UP000641932"/>
    </source>
</evidence>
<dbReference type="InterPro" id="IPR036390">
    <property type="entry name" value="WH_DNA-bd_sf"/>
</dbReference>
<dbReference type="GO" id="GO:0003677">
    <property type="term" value="F:DNA binding"/>
    <property type="evidence" value="ECO:0007669"/>
    <property type="project" value="UniProtKB-KW"/>
</dbReference>
<protein>
    <submittedName>
        <fullName evidence="5">Transcriptional regulator</fullName>
    </submittedName>
</protein>
<evidence type="ECO:0000259" key="4">
    <source>
        <dbReference type="SMART" id="SM00418"/>
    </source>
</evidence>
<evidence type="ECO:0000256" key="3">
    <source>
        <dbReference type="ARBA" id="ARBA00023163"/>
    </source>
</evidence>
<dbReference type="GO" id="GO:0003700">
    <property type="term" value="F:DNA-binding transcription factor activity"/>
    <property type="evidence" value="ECO:0007669"/>
    <property type="project" value="InterPro"/>
</dbReference>
<dbReference type="InterPro" id="IPR036388">
    <property type="entry name" value="WH-like_DNA-bd_sf"/>
</dbReference>
<dbReference type="Proteomes" id="UP000641932">
    <property type="component" value="Unassembled WGS sequence"/>
</dbReference>
<evidence type="ECO:0000256" key="2">
    <source>
        <dbReference type="ARBA" id="ARBA00023125"/>
    </source>
</evidence>
<reference evidence="5" key="1">
    <citation type="journal article" date="2014" name="Int. J. Syst. Evol. Microbiol.">
        <title>Complete genome sequence of Corynebacterium casei LMG S-19264T (=DSM 44701T), isolated from a smear-ripened cheese.</title>
        <authorList>
            <consortium name="US DOE Joint Genome Institute (JGI-PGF)"/>
            <person name="Walter F."/>
            <person name="Albersmeier A."/>
            <person name="Kalinowski J."/>
            <person name="Ruckert C."/>
        </authorList>
    </citation>
    <scope>NUCLEOTIDE SEQUENCE</scope>
    <source>
        <strain evidence="5">CGMCC 4.7201</strain>
    </source>
</reference>
<dbReference type="Pfam" id="PF12840">
    <property type="entry name" value="HTH_20"/>
    <property type="match status" value="1"/>
</dbReference>
<keyword evidence="2" id="KW-0238">DNA-binding</keyword>
<dbReference type="CDD" id="cd00090">
    <property type="entry name" value="HTH_ARSR"/>
    <property type="match status" value="1"/>
</dbReference>
<accession>A0A918DYL9</accession>
<dbReference type="InterPro" id="IPR001845">
    <property type="entry name" value="HTH_ArsR_DNA-bd_dom"/>
</dbReference>
<dbReference type="RefSeq" id="WP_189132299.1">
    <property type="nucleotide sequence ID" value="NZ_BMMS01000012.1"/>
</dbReference>